<evidence type="ECO:0000313" key="16">
    <source>
        <dbReference type="EMBL" id="KAK7812887.1"/>
    </source>
</evidence>
<dbReference type="GO" id="GO:0003725">
    <property type="term" value="F:double-stranded RNA binding"/>
    <property type="evidence" value="ECO:0007669"/>
    <property type="project" value="TreeGrafter"/>
</dbReference>
<dbReference type="PROSITE" id="PS50152">
    <property type="entry name" value="25A_SYNTH_3"/>
    <property type="match status" value="1"/>
</dbReference>
<dbReference type="InterPro" id="IPR006116">
    <property type="entry name" value="NT_2-5OAS_ClassI-CCAase"/>
</dbReference>
<comment type="catalytic activity">
    <reaction evidence="1">
        <text>3 ATP = 5'-triphosphoadenylyl-(2'-&gt;5')-adenylyl-(2'-&gt;5')-adenosine + 2 diphosphate</text>
        <dbReference type="Rhea" id="RHEA:34407"/>
        <dbReference type="ChEBI" id="CHEBI:30616"/>
        <dbReference type="ChEBI" id="CHEBI:33019"/>
        <dbReference type="ChEBI" id="CHEBI:67143"/>
        <dbReference type="EC" id="2.7.7.84"/>
    </reaction>
</comment>
<dbReference type="GO" id="GO:0045071">
    <property type="term" value="P:negative regulation of viral genome replication"/>
    <property type="evidence" value="ECO:0007669"/>
    <property type="project" value="TreeGrafter"/>
</dbReference>
<dbReference type="SUPFAM" id="SSF81301">
    <property type="entry name" value="Nucleotidyltransferase"/>
    <property type="match status" value="1"/>
</dbReference>
<protein>
    <recommendedName>
        <fullName evidence="5">2'-5' oligoadenylate synthase</fullName>
        <ecNumber evidence="5">2.7.7.84</ecNumber>
    </recommendedName>
</protein>
<keyword evidence="8" id="KW-0808">Transferase</keyword>
<evidence type="ECO:0000256" key="8">
    <source>
        <dbReference type="ARBA" id="ARBA00022695"/>
    </source>
</evidence>
<keyword evidence="7" id="KW-0399">Innate immunity</keyword>
<comment type="caution">
    <text evidence="16">The sequence shown here is derived from an EMBL/GenBank/DDBJ whole genome shotgun (WGS) entry which is preliminary data.</text>
</comment>
<dbReference type="PROSITE" id="PS00833">
    <property type="entry name" value="25A_SYNTH_2"/>
    <property type="match status" value="1"/>
</dbReference>
<comment type="subcellular location">
    <subcellularLocation>
        <location evidence="3">Cytoplasm</location>
    </subcellularLocation>
</comment>
<dbReference type="GO" id="GO:0045087">
    <property type="term" value="P:innate immune response"/>
    <property type="evidence" value="ECO:0007669"/>
    <property type="project" value="UniProtKB-KW"/>
</dbReference>
<feature type="compositionally biased region" description="Acidic residues" evidence="12">
    <location>
        <begin position="76"/>
        <end position="85"/>
    </location>
</feature>
<dbReference type="Proteomes" id="UP001488838">
    <property type="component" value="Unassembled WGS sequence"/>
</dbReference>
<keyword evidence="11" id="KW-0051">Antiviral defense</keyword>
<dbReference type="InterPro" id="IPR043519">
    <property type="entry name" value="NT_sf"/>
</dbReference>
<dbReference type="GO" id="GO:0005829">
    <property type="term" value="C:cytosol"/>
    <property type="evidence" value="ECO:0007669"/>
    <property type="project" value="TreeGrafter"/>
</dbReference>
<evidence type="ECO:0000256" key="7">
    <source>
        <dbReference type="ARBA" id="ARBA00022588"/>
    </source>
</evidence>
<dbReference type="Gene3D" id="1.10.1410.20">
    <property type="entry name" value="2'-5'-oligoadenylate synthetase 1, domain 2"/>
    <property type="match status" value="1"/>
</dbReference>
<evidence type="ECO:0000256" key="6">
    <source>
        <dbReference type="ARBA" id="ARBA00022490"/>
    </source>
</evidence>
<dbReference type="InterPro" id="IPR002934">
    <property type="entry name" value="Polymerase_NTP_transf_dom"/>
</dbReference>
<dbReference type="Pfam" id="PF01909">
    <property type="entry name" value="NTP_transf_2"/>
    <property type="match status" value="1"/>
</dbReference>
<dbReference type="GO" id="GO:0001730">
    <property type="term" value="F:2'-5'-oligoadenylate synthetase activity"/>
    <property type="evidence" value="ECO:0007669"/>
    <property type="project" value="UniProtKB-EC"/>
</dbReference>
<evidence type="ECO:0000313" key="17">
    <source>
        <dbReference type="Proteomes" id="UP001488838"/>
    </source>
</evidence>
<dbReference type="InterPro" id="IPR006117">
    <property type="entry name" value="2-5OAS_C_CS"/>
</dbReference>
<dbReference type="FunFam" id="3.30.460.10:FF:000007">
    <property type="entry name" value="2'-5'-oligoadenylate synthetase 1"/>
    <property type="match status" value="1"/>
</dbReference>
<evidence type="ECO:0000259" key="14">
    <source>
        <dbReference type="Pfam" id="PF01909"/>
    </source>
</evidence>
<organism evidence="16 17">
    <name type="scientific">Myodes glareolus</name>
    <name type="common">Bank vole</name>
    <name type="synonym">Clethrionomys glareolus</name>
    <dbReference type="NCBI Taxonomy" id="447135"/>
    <lineage>
        <taxon>Eukaryota</taxon>
        <taxon>Metazoa</taxon>
        <taxon>Chordata</taxon>
        <taxon>Craniata</taxon>
        <taxon>Vertebrata</taxon>
        <taxon>Euteleostomi</taxon>
        <taxon>Mammalia</taxon>
        <taxon>Eutheria</taxon>
        <taxon>Euarchontoglires</taxon>
        <taxon>Glires</taxon>
        <taxon>Rodentia</taxon>
        <taxon>Myomorpha</taxon>
        <taxon>Muroidea</taxon>
        <taxon>Cricetidae</taxon>
        <taxon>Arvicolinae</taxon>
        <taxon>Myodes</taxon>
    </lineage>
</organism>
<keyword evidence="13" id="KW-1133">Transmembrane helix</keyword>
<feature type="compositionally biased region" description="Low complexity" evidence="12">
    <location>
        <begin position="61"/>
        <end position="70"/>
    </location>
</feature>
<accession>A0AAW0IF05</accession>
<dbReference type="InterPro" id="IPR043518">
    <property type="entry name" value="2-5OAS_N_CS"/>
</dbReference>
<evidence type="ECO:0000256" key="12">
    <source>
        <dbReference type="SAM" id="MobiDB-lite"/>
    </source>
</evidence>
<evidence type="ECO:0000256" key="5">
    <source>
        <dbReference type="ARBA" id="ARBA00012577"/>
    </source>
</evidence>
<dbReference type="CDD" id="cd05400">
    <property type="entry name" value="NT_2-5OAS_ClassI-CCAase"/>
    <property type="match status" value="1"/>
</dbReference>
<feature type="region of interest" description="Disordered" evidence="12">
    <location>
        <begin position="1"/>
        <end position="85"/>
    </location>
</feature>
<dbReference type="GO" id="GO:0051607">
    <property type="term" value="P:defense response to virus"/>
    <property type="evidence" value="ECO:0007669"/>
    <property type="project" value="UniProtKB-KW"/>
</dbReference>
<evidence type="ECO:0000256" key="13">
    <source>
        <dbReference type="SAM" id="Phobius"/>
    </source>
</evidence>
<dbReference type="PROSITE" id="PS00832">
    <property type="entry name" value="25A_SYNTH_1"/>
    <property type="match status" value="1"/>
</dbReference>
<keyword evidence="6" id="KW-0963">Cytoplasm</keyword>
<dbReference type="PANTHER" id="PTHR11258">
    <property type="entry name" value="2-5 OLIGOADENYLATE SYNTHETASE"/>
    <property type="match status" value="1"/>
</dbReference>
<dbReference type="FunFam" id="1.10.1410.20:FF:000001">
    <property type="entry name" value="2'-5'-oligoadenylate synthetase 1"/>
    <property type="match status" value="1"/>
</dbReference>
<keyword evidence="13" id="KW-0472">Membrane</keyword>
<feature type="domain" description="2'-5'-oligoadenylate synthetase 1" evidence="15">
    <location>
        <begin position="288"/>
        <end position="472"/>
    </location>
</feature>
<evidence type="ECO:0000256" key="10">
    <source>
        <dbReference type="ARBA" id="ARBA00022884"/>
    </source>
</evidence>
<dbReference type="GO" id="GO:0005654">
    <property type="term" value="C:nucleoplasm"/>
    <property type="evidence" value="ECO:0007669"/>
    <property type="project" value="TreeGrafter"/>
</dbReference>
<sequence length="508" mass="57308">MSTTVWDSEGWEHGNGGGAGDTIQSPAEATPSDPGYPGAVAPAREERTGSTGAFPSASHTAVPYSQAAPASQPPPAEEEEEVNSYDWDEATLPSREIETEKQLRPAQHSGGGDAIDGKLQGLRMGQGLSNTPASELDKFIEDHLLPDTSFRNDVRAVIDVMCTFLKERCFKGAAHPVRVSKVVKGGSSGKGTALKGRSDADLVVFLNNLTCFEDQLNRRGEFIQEIKKQLHKFQRERHIWVKFEVQSSWWSNPRALSFKLSSPQLRQEVEFDVLPAYDVLGHVSVYCKPDPEIYRRLIRKCTFLDKEGEFSTCFTELQRNFLKHRPTKLKSLIRLVKHWYQLCKEKLGKPLPPQYALELLTVYAWEHGSGFTEFNTAEGFRTVLELVTKHRQLRIYWTMYYDFQDQDISNYLHRQLTRARPVILDPADPTGNVAGGNPNGWNRLAGEAATWLRYPCFKNKDGSPVCAWDVPTEVDVPYQENQKSNFFLNLCLLLLFLFLFIVSRASSA</sequence>
<reference evidence="16 17" key="1">
    <citation type="journal article" date="2023" name="bioRxiv">
        <title>Conserved and derived expression patterns and positive selection on dental genes reveal complex evolutionary context of ever-growing rodent molars.</title>
        <authorList>
            <person name="Calamari Z.T."/>
            <person name="Song A."/>
            <person name="Cohen E."/>
            <person name="Akter M."/>
            <person name="Roy R.D."/>
            <person name="Hallikas O."/>
            <person name="Christensen M.M."/>
            <person name="Li P."/>
            <person name="Marangoni P."/>
            <person name="Jernvall J."/>
            <person name="Klein O.D."/>
        </authorList>
    </citation>
    <scope>NUCLEOTIDE SEQUENCE [LARGE SCALE GENOMIC DNA]</scope>
    <source>
        <strain evidence="16">V071</strain>
    </source>
</reference>
<evidence type="ECO:0000256" key="1">
    <source>
        <dbReference type="ARBA" id="ARBA00001112"/>
    </source>
</evidence>
<dbReference type="PANTHER" id="PTHR11258:SF13">
    <property type="entry name" value="2'-5'-OLIGOADENYLATE SYNTHASE 1"/>
    <property type="match status" value="1"/>
</dbReference>
<feature type="transmembrane region" description="Helical" evidence="13">
    <location>
        <begin position="486"/>
        <end position="503"/>
    </location>
</feature>
<gene>
    <name evidence="16" type="ORF">U0070_000995</name>
</gene>
<evidence type="ECO:0000256" key="3">
    <source>
        <dbReference type="ARBA" id="ARBA00004496"/>
    </source>
</evidence>
<feature type="domain" description="Polymerase nucleotidyl transferase" evidence="14">
    <location>
        <begin position="162"/>
        <end position="246"/>
    </location>
</feature>
<proteinExistence type="inferred from homology"/>
<evidence type="ECO:0000256" key="9">
    <source>
        <dbReference type="ARBA" id="ARBA00022859"/>
    </source>
</evidence>
<dbReference type="Gene3D" id="3.30.460.10">
    <property type="entry name" value="Beta Polymerase, domain 2"/>
    <property type="match status" value="1"/>
</dbReference>
<dbReference type="AlphaFoldDB" id="A0AAW0IF05"/>
<evidence type="ECO:0000259" key="15">
    <source>
        <dbReference type="Pfam" id="PF10421"/>
    </source>
</evidence>
<name>A0AAW0IF05_MYOGA</name>
<keyword evidence="13" id="KW-0812">Transmembrane</keyword>
<dbReference type="InterPro" id="IPR018952">
    <property type="entry name" value="2-5-oligoAdlate_synth_1_dom2/C"/>
</dbReference>
<keyword evidence="17" id="KW-1185">Reference proteome</keyword>
<comment type="cofactor">
    <cofactor evidence="2">
        <name>Mg(2+)</name>
        <dbReference type="ChEBI" id="CHEBI:18420"/>
    </cofactor>
</comment>
<feature type="compositionally biased region" description="Polar residues" evidence="12">
    <location>
        <begin position="49"/>
        <end position="59"/>
    </location>
</feature>
<keyword evidence="10" id="KW-0694">RNA-binding</keyword>
<dbReference type="EMBL" id="JBBHLL010000142">
    <property type="protein sequence ID" value="KAK7812887.1"/>
    <property type="molecule type" value="Genomic_DNA"/>
</dbReference>
<keyword evidence="9" id="KW-0391">Immunity</keyword>
<evidence type="ECO:0000256" key="4">
    <source>
        <dbReference type="ARBA" id="ARBA00009526"/>
    </source>
</evidence>
<keyword evidence="8" id="KW-0548">Nucleotidyltransferase</keyword>
<evidence type="ECO:0000256" key="11">
    <source>
        <dbReference type="ARBA" id="ARBA00023118"/>
    </source>
</evidence>
<dbReference type="EC" id="2.7.7.84" evidence="5"/>
<dbReference type="GO" id="GO:0016020">
    <property type="term" value="C:membrane"/>
    <property type="evidence" value="ECO:0007669"/>
    <property type="project" value="TreeGrafter"/>
</dbReference>
<evidence type="ECO:0000256" key="2">
    <source>
        <dbReference type="ARBA" id="ARBA00001946"/>
    </source>
</evidence>
<comment type="similarity">
    <text evidence="4">Belongs to the 2-5A synthase family.</text>
</comment>
<dbReference type="Pfam" id="PF10421">
    <property type="entry name" value="OAS1_C"/>
    <property type="match status" value="1"/>
</dbReference>
<dbReference type="SUPFAM" id="SSF81631">
    <property type="entry name" value="PAP/OAS1 substrate-binding domain"/>
    <property type="match status" value="1"/>
</dbReference>